<gene>
    <name evidence="2" type="ordered locus">Sulac_2339</name>
</gene>
<dbReference type="Gene3D" id="3.90.1200.10">
    <property type="match status" value="1"/>
</dbReference>
<dbReference type="Proteomes" id="UP000005439">
    <property type="component" value="Chromosome"/>
</dbReference>
<reference evidence="3" key="1">
    <citation type="submission" date="2011-12" db="EMBL/GenBank/DDBJ databases">
        <title>The complete genome of chromosome of Sulfobacillus acidophilus DSM 10332.</title>
        <authorList>
            <person name="Lucas S."/>
            <person name="Han J."/>
            <person name="Lapidus A."/>
            <person name="Bruce D."/>
            <person name="Goodwin L."/>
            <person name="Pitluck S."/>
            <person name="Peters L."/>
            <person name="Kyrpides N."/>
            <person name="Mavromatis K."/>
            <person name="Ivanova N."/>
            <person name="Mikhailova N."/>
            <person name="Chertkov O."/>
            <person name="Saunders E."/>
            <person name="Detter J.C."/>
            <person name="Tapia R."/>
            <person name="Han C."/>
            <person name="Land M."/>
            <person name="Hauser L."/>
            <person name="Markowitz V."/>
            <person name="Cheng J.-F."/>
            <person name="Hugenholtz P."/>
            <person name="Woyke T."/>
            <person name="Wu D."/>
            <person name="Pukall R."/>
            <person name="Gehrich-Schroeter G."/>
            <person name="Schneider S."/>
            <person name="Klenk H.-P."/>
            <person name="Eisen J.A."/>
        </authorList>
    </citation>
    <scope>NUCLEOTIDE SEQUENCE [LARGE SCALE GENOMIC DNA]</scope>
    <source>
        <strain evidence="3">ATCC 700253 / DSM 10332 / NAL</strain>
    </source>
</reference>
<reference evidence="2 3" key="2">
    <citation type="journal article" date="2012" name="Stand. Genomic Sci.">
        <title>Complete genome sequence of the moderately thermophilic mineral-sulfide-oxidizing firmicute Sulfobacillus acidophilus type strain (NAL(T)).</title>
        <authorList>
            <person name="Anderson I."/>
            <person name="Chertkov O."/>
            <person name="Chen A."/>
            <person name="Saunders E."/>
            <person name="Lapidus A."/>
            <person name="Nolan M."/>
            <person name="Lucas S."/>
            <person name="Hammon N."/>
            <person name="Deshpande S."/>
            <person name="Cheng J.F."/>
            <person name="Han C."/>
            <person name="Tapia R."/>
            <person name="Goodwin L.A."/>
            <person name="Pitluck S."/>
            <person name="Liolios K."/>
            <person name="Pagani I."/>
            <person name="Ivanova N."/>
            <person name="Mikhailova N."/>
            <person name="Pati A."/>
            <person name="Palaniappan K."/>
            <person name="Land M."/>
            <person name="Pan C."/>
            <person name="Rohde M."/>
            <person name="Pukall R."/>
            <person name="Goker M."/>
            <person name="Detter J.C."/>
            <person name="Woyke T."/>
            <person name="Bristow J."/>
            <person name="Eisen J.A."/>
            <person name="Markowitz V."/>
            <person name="Hugenholtz P."/>
            <person name="Kyrpides N.C."/>
            <person name="Klenk H.P."/>
            <person name="Mavromatis K."/>
        </authorList>
    </citation>
    <scope>NUCLEOTIDE SEQUENCE [LARGE SCALE GENOMIC DNA]</scope>
    <source>
        <strain evidence="3">ATCC 700253 / DSM 10332 / NAL</strain>
    </source>
</reference>
<dbReference type="PATRIC" id="fig|679936.5.peg.2424"/>
<dbReference type="EMBL" id="CP003179">
    <property type="protein sequence ID" value="AEW05807.1"/>
    <property type="molecule type" value="Genomic_DNA"/>
</dbReference>
<protein>
    <submittedName>
        <fullName evidence="2">Fructosamine/Ketosamine-3-kinase</fullName>
    </submittedName>
</protein>
<dbReference type="PANTHER" id="PTHR12149:SF8">
    <property type="entry name" value="PROTEIN-RIBULOSAMINE 3-KINASE"/>
    <property type="match status" value="1"/>
</dbReference>
<dbReference type="HOGENOM" id="CLU_036517_0_1_9"/>
<evidence type="ECO:0000313" key="2">
    <source>
        <dbReference type="EMBL" id="AEW05807.1"/>
    </source>
</evidence>
<organism evidence="2 3">
    <name type="scientific">Sulfobacillus acidophilus (strain ATCC 700253 / DSM 10332 / NAL)</name>
    <dbReference type="NCBI Taxonomy" id="679936"/>
    <lineage>
        <taxon>Bacteria</taxon>
        <taxon>Bacillati</taxon>
        <taxon>Bacillota</taxon>
        <taxon>Clostridia</taxon>
        <taxon>Eubacteriales</taxon>
        <taxon>Clostridiales Family XVII. Incertae Sedis</taxon>
        <taxon>Sulfobacillus</taxon>
    </lineage>
</organism>
<keyword evidence="1" id="KW-0808">Transferase</keyword>
<name>G8TUT3_SULAD</name>
<dbReference type="Gene3D" id="3.30.200.20">
    <property type="entry name" value="Phosphorylase Kinase, domain 1"/>
    <property type="match status" value="1"/>
</dbReference>
<dbReference type="KEGG" id="sap:Sulac_2339"/>
<dbReference type="STRING" id="679936.Sulac_2339"/>
<dbReference type="PANTHER" id="PTHR12149">
    <property type="entry name" value="FRUCTOSAMINE 3 KINASE-RELATED PROTEIN"/>
    <property type="match status" value="1"/>
</dbReference>
<proteinExistence type="inferred from homology"/>
<dbReference type="InterPro" id="IPR011009">
    <property type="entry name" value="Kinase-like_dom_sf"/>
</dbReference>
<dbReference type="InterPro" id="IPR016477">
    <property type="entry name" value="Fructo-/Ketosamine-3-kinase"/>
</dbReference>
<evidence type="ECO:0000256" key="1">
    <source>
        <dbReference type="PIRNR" id="PIRNR006221"/>
    </source>
</evidence>
<comment type="similarity">
    <text evidence="1">Belongs to the fructosamine kinase family.</text>
</comment>
<dbReference type="AlphaFoldDB" id="G8TUT3"/>
<dbReference type="PIRSF" id="PIRSF006221">
    <property type="entry name" value="Ketosamine-3-kinase"/>
    <property type="match status" value="1"/>
</dbReference>
<keyword evidence="1" id="KW-0418">Kinase</keyword>
<dbReference type="GO" id="GO:0016301">
    <property type="term" value="F:kinase activity"/>
    <property type="evidence" value="ECO:0007669"/>
    <property type="project" value="UniProtKB-UniRule"/>
</dbReference>
<keyword evidence="3" id="KW-1185">Reference proteome</keyword>
<dbReference type="Pfam" id="PF03881">
    <property type="entry name" value="Fructosamin_kin"/>
    <property type="match status" value="1"/>
</dbReference>
<accession>G8TUT3</accession>
<dbReference type="SUPFAM" id="SSF56112">
    <property type="entry name" value="Protein kinase-like (PK-like)"/>
    <property type="match status" value="1"/>
</dbReference>
<evidence type="ECO:0000313" key="3">
    <source>
        <dbReference type="Proteomes" id="UP000005439"/>
    </source>
</evidence>
<sequence>MIRATAIAEWLQVSPTDILSVDAVAGGSLNHAYRVSLASKNVFIKYHPSPVEGQFETEAAGLRLLAASHTVQVPQVLAVGRHYLILDWISADRRHETEAAEMLGRQLALLHQQPVSGFGLPVGNVIGVRQAPGWETPNGLEFYRQARLLPLIQALDHQGRLDTGRRARLEQLVERLDRWIDPRRSIPSLLHGDLWAGNWLAAGPTPYLIDPAVLHGDRESEMAMTELFGGFPPAFYAGYQATWPLDADYPDRRPLYQLYHLLVHLYLLGESYGPAVDRILRRYLG</sequence>